<dbReference type="PANTHER" id="PTHR43739">
    <property type="entry name" value="XYLOGLUCANASE (EUROFUNG)"/>
    <property type="match status" value="1"/>
</dbReference>
<evidence type="ECO:0000313" key="8">
    <source>
        <dbReference type="Proteomes" id="UP000791080"/>
    </source>
</evidence>
<keyword evidence="4" id="KW-0326">Glycosidase</keyword>
<keyword evidence="8" id="KW-1185">Reference proteome</keyword>
<evidence type="ECO:0000256" key="5">
    <source>
        <dbReference type="ARBA" id="ARBA00023326"/>
    </source>
</evidence>
<dbReference type="InterPro" id="IPR015943">
    <property type="entry name" value="WD40/YVTN_repeat-like_dom_sf"/>
</dbReference>
<evidence type="ECO:0000256" key="3">
    <source>
        <dbReference type="ARBA" id="ARBA00023277"/>
    </source>
</evidence>
<comment type="caution">
    <text evidence="7">The sequence shown here is derived from an EMBL/GenBank/DDBJ whole genome shotgun (WGS) entry which is preliminary data.</text>
</comment>
<accession>A0ABT1JD33</accession>
<sequence>MRRHLAGALVVGMVASTLVVPSGTDTAPRAEATPRASYSWRNVEIGGGGFVPGIIFNQTEPDLIYARTDIGGAYRWNESTQRWTPLLDWVGWDDWGWTGVASLATDPVDPDRVYLAAGTYTNDWDPNNGAILRSADRGESWQVTELPFKLGGNMPGRGMGERLAIDPNDNRVLYLGTPSGNGLWRSTDQGVSWSKVASFPNAGDYAQDPDDPSGYLSDNQGVVWVTFDEGTGTPGSRTQHIYVGVADKNNNVYRSTDGGTTWQRLPGQPTGFLPHKGVLDSEHGYLYLATSDTGGPYDGAAGDVWKFDTTSGHWTRISPVPSDSDDNYFGYSGLTIDRRNPETLMVTAYSSWWPDTQIWRTTDGGGTWSPIWEWADYPTRTPRYSLDTSSAPWLSFGQDNPVPPEVSPKLGWMTEALEIDPFDSDRMMYGTGATIYGTDNLTAWDVGGRVGIRPMVFGLEETAVLDLISPPGGAPLLSGMLDIGGFRHTDLDQVPAMMHTTPFMSAVRSLDFAELNPSVVVRVGDVEDSASSHIGISTNNGQTWWQGQRPAGVTGGGTVAVAANASSIVWSPEGTGVHVSTSYGGSWQPARGIPAGATVEADRVDPAVFYGFSGGTFYVSVDGGASFTATSASGLPSSGDVRFKAVPGRAGDLWLAGGAPGHYGLWRSTNQGSSFSRVAGVEEADNIGFGRAAPGEAYPALYSSAKVNGVRGIYRSDDAGGTWLRINDDDHQWAWTGAAITGDPRVHGRIYIATNGRGIIYGDPTG</sequence>
<keyword evidence="2" id="KW-0378">Hydrolase</keyword>
<evidence type="ECO:0000313" key="7">
    <source>
        <dbReference type="EMBL" id="MCP2330395.1"/>
    </source>
</evidence>
<dbReference type="RefSeq" id="WP_035291646.1">
    <property type="nucleotide sequence ID" value="NZ_AUBJ02000001.1"/>
</dbReference>
<dbReference type="Gene3D" id="2.130.10.10">
    <property type="entry name" value="YVTN repeat-like/Quinoprotein amine dehydrogenase"/>
    <property type="match status" value="2"/>
</dbReference>
<dbReference type="Proteomes" id="UP000791080">
    <property type="component" value="Unassembled WGS sequence"/>
</dbReference>
<comment type="similarity">
    <text evidence="6">Belongs to the glycosyl hydrolase 74 family.</text>
</comment>
<evidence type="ECO:0000256" key="4">
    <source>
        <dbReference type="ARBA" id="ARBA00023295"/>
    </source>
</evidence>
<keyword evidence="3" id="KW-0119">Carbohydrate metabolism</keyword>
<gene>
    <name evidence="7" type="ORF">G443_000665</name>
</gene>
<organism evidence="7 8">
    <name type="scientific">Actinoalloteichus caeruleus DSM 43889</name>
    <dbReference type="NCBI Taxonomy" id="1120930"/>
    <lineage>
        <taxon>Bacteria</taxon>
        <taxon>Bacillati</taxon>
        <taxon>Actinomycetota</taxon>
        <taxon>Actinomycetes</taxon>
        <taxon>Pseudonocardiales</taxon>
        <taxon>Pseudonocardiaceae</taxon>
        <taxon>Actinoalloteichus</taxon>
        <taxon>Actinoalloteichus cyanogriseus</taxon>
    </lineage>
</organism>
<evidence type="ECO:0000256" key="6">
    <source>
        <dbReference type="ARBA" id="ARBA00037986"/>
    </source>
</evidence>
<dbReference type="PANTHER" id="PTHR43739:SF2">
    <property type="entry name" value="OLIGOXYLOGLUCAN-REDUCING END-SPECIFIC XYLOGLUCANASE-RELATED"/>
    <property type="match status" value="1"/>
</dbReference>
<proteinExistence type="inferred from homology"/>
<keyword evidence="1" id="KW-0732">Signal</keyword>
<dbReference type="SUPFAM" id="SSF110296">
    <property type="entry name" value="Oligoxyloglucan reducing end-specific cellobiohydrolase"/>
    <property type="match status" value="2"/>
</dbReference>
<evidence type="ECO:0000256" key="2">
    <source>
        <dbReference type="ARBA" id="ARBA00022801"/>
    </source>
</evidence>
<dbReference type="CDD" id="cd15482">
    <property type="entry name" value="Sialidase_non-viral"/>
    <property type="match status" value="2"/>
</dbReference>
<protein>
    <submittedName>
        <fullName evidence="7">BNR/Asp-box repeat</fullName>
    </submittedName>
</protein>
<dbReference type="InterPro" id="IPR052025">
    <property type="entry name" value="Xyloglucanase_GH74"/>
</dbReference>
<keyword evidence="5" id="KW-0624">Polysaccharide degradation</keyword>
<reference evidence="7 8" key="1">
    <citation type="submission" date="2022-06" db="EMBL/GenBank/DDBJ databases">
        <title>Genomic Encyclopedia of Type Strains, Phase I: the one thousand microbial genomes (KMG-I) project.</title>
        <authorList>
            <person name="Kyrpides N."/>
        </authorList>
    </citation>
    <scope>NUCLEOTIDE SEQUENCE [LARGE SCALE GENOMIC DNA]</scope>
    <source>
        <strain evidence="7 8">DSM 43889</strain>
    </source>
</reference>
<dbReference type="EMBL" id="AUBJ02000001">
    <property type="protein sequence ID" value="MCP2330395.1"/>
    <property type="molecule type" value="Genomic_DNA"/>
</dbReference>
<evidence type="ECO:0000256" key="1">
    <source>
        <dbReference type="ARBA" id="ARBA00022729"/>
    </source>
</evidence>
<name>A0ABT1JD33_ACTCY</name>